<evidence type="ECO:0000256" key="3">
    <source>
        <dbReference type="SAM" id="Phobius"/>
    </source>
</evidence>
<feature type="domain" description="EamA" evidence="4">
    <location>
        <begin position="151"/>
        <end position="282"/>
    </location>
</feature>
<dbReference type="PANTHER" id="PTHR22911:SF137">
    <property type="entry name" value="SOLUTE CARRIER FAMILY 35 MEMBER G2-RELATED"/>
    <property type="match status" value="1"/>
</dbReference>
<organism evidence="5 6">
    <name type="scientific">Halobacillus alkaliphilus</name>
    <dbReference type="NCBI Taxonomy" id="396056"/>
    <lineage>
        <taxon>Bacteria</taxon>
        <taxon>Bacillati</taxon>
        <taxon>Bacillota</taxon>
        <taxon>Bacilli</taxon>
        <taxon>Bacillales</taxon>
        <taxon>Bacillaceae</taxon>
        <taxon>Halobacillus</taxon>
    </lineage>
</organism>
<feature type="transmembrane region" description="Helical" evidence="3">
    <location>
        <begin position="91"/>
        <end position="110"/>
    </location>
</feature>
<dbReference type="Proteomes" id="UP000198897">
    <property type="component" value="Unassembled WGS sequence"/>
</dbReference>
<feature type="transmembrane region" description="Helical" evidence="3">
    <location>
        <begin position="267"/>
        <end position="286"/>
    </location>
</feature>
<dbReference type="SUPFAM" id="SSF103481">
    <property type="entry name" value="Multidrug resistance efflux transporter EmrE"/>
    <property type="match status" value="2"/>
</dbReference>
<gene>
    <name evidence="5" type="ORF">SAMN05216353_1469</name>
</gene>
<proteinExistence type="inferred from homology"/>
<keyword evidence="6" id="KW-1185">Reference proteome</keyword>
<dbReference type="OrthoDB" id="3180815at2"/>
<comment type="subcellular location">
    <subcellularLocation>
        <location evidence="1">Endomembrane system</location>
        <topology evidence="1">Multi-pass membrane protein</topology>
    </subcellularLocation>
</comment>
<dbReference type="GO" id="GO:0016020">
    <property type="term" value="C:membrane"/>
    <property type="evidence" value="ECO:0007669"/>
    <property type="project" value="InterPro"/>
</dbReference>
<feature type="transmembrane region" description="Helical" evidence="3">
    <location>
        <begin position="147"/>
        <end position="167"/>
    </location>
</feature>
<keyword evidence="3" id="KW-0812">Transmembrane</keyword>
<sequence>MKGKGIILVFLGAASFGFTPIFVKTGFQYGYSLGQLNIVQMLAAFVLLWGLSFWKGLRVKEIRRLDLVKVAVTGSTVGLTGIFYYGAMQYLPASIAIILLFQFVWIGMLYEWIFTKTPPERIHLVSLIFTLTGVVLASGLTDGGLELHPVGLLLGLLSGFSYAGFIFFSGQVAVDSHPVLRSSLMVSGSLVLVLLIFIRDIPTVPVLDMRLWTIGVGIALVGAVIPPLFFAGGAPLISGRLANVLSSVELPVAIISAMLILSETVTIVQWVGVFLILAAIFINEFGGKLVQRQQRRQVS</sequence>
<evidence type="ECO:0000259" key="4">
    <source>
        <dbReference type="Pfam" id="PF00892"/>
    </source>
</evidence>
<evidence type="ECO:0000313" key="6">
    <source>
        <dbReference type="Proteomes" id="UP000198897"/>
    </source>
</evidence>
<feature type="transmembrane region" description="Helical" evidence="3">
    <location>
        <begin position="241"/>
        <end position="261"/>
    </location>
</feature>
<feature type="transmembrane region" description="Helical" evidence="3">
    <location>
        <begin position="210"/>
        <end position="229"/>
    </location>
</feature>
<protein>
    <submittedName>
        <fullName evidence="5">Threonine/homoserine efflux transporter RhtA</fullName>
    </submittedName>
</protein>
<evidence type="ECO:0000256" key="2">
    <source>
        <dbReference type="ARBA" id="ARBA00007362"/>
    </source>
</evidence>
<feature type="transmembrane region" description="Helical" evidence="3">
    <location>
        <begin position="179"/>
        <end position="198"/>
    </location>
</feature>
<feature type="domain" description="EamA" evidence="4">
    <location>
        <begin position="4"/>
        <end position="138"/>
    </location>
</feature>
<accession>A0A1I2S9P5</accession>
<feature type="transmembrane region" description="Helical" evidence="3">
    <location>
        <begin position="33"/>
        <end position="54"/>
    </location>
</feature>
<dbReference type="Pfam" id="PF00892">
    <property type="entry name" value="EamA"/>
    <property type="match status" value="2"/>
</dbReference>
<feature type="transmembrane region" description="Helical" evidence="3">
    <location>
        <begin position="122"/>
        <end position="141"/>
    </location>
</feature>
<comment type="similarity">
    <text evidence="2">Belongs to the EamA transporter family.</text>
</comment>
<dbReference type="RefSeq" id="WP_089754071.1">
    <property type="nucleotide sequence ID" value="NZ_FOOG01000046.1"/>
</dbReference>
<dbReference type="PANTHER" id="PTHR22911">
    <property type="entry name" value="ACYL-MALONYL CONDENSING ENZYME-RELATED"/>
    <property type="match status" value="1"/>
</dbReference>
<keyword evidence="3" id="KW-0472">Membrane</keyword>
<keyword evidence="3" id="KW-1133">Transmembrane helix</keyword>
<dbReference type="InterPro" id="IPR037185">
    <property type="entry name" value="EmrE-like"/>
</dbReference>
<dbReference type="AlphaFoldDB" id="A0A1I2S9P5"/>
<reference evidence="6" key="1">
    <citation type="submission" date="2016-10" db="EMBL/GenBank/DDBJ databases">
        <authorList>
            <person name="Varghese N."/>
            <person name="Submissions S."/>
        </authorList>
    </citation>
    <scope>NUCLEOTIDE SEQUENCE [LARGE SCALE GENOMIC DNA]</scope>
    <source>
        <strain evidence="6">FP5</strain>
    </source>
</reference>
<dbReference type="InterPro" id="IPR000620">
    <property type="entry name" value="EamA_dom"/>
</dbReference>
<evidence type="ECO:0000313" key="5">
    <source>
        <dbReference type="EMBL" id="SFG46766.1"/>
    </source>
</evidence>
<feature type="transmembrane region" description="Helical" evidence="3">
    <location>
        <begin position="66"/>
        <end position="85"/>
    </location>
</feature>
<evidence type="ECO:0000256" key="1">
    <source>
        <dbReference type="ARBA" id="ARBA00004127"/>
    </source>
</evidence>
<name>A0A1I2S9P5_9BACI</name>
<dbReference type="EMBL" id="FOOG01000046">
    <property type="protein sequence ID" value="SFG46766.1"/>
    <property type="molecule type" value="Genomic_DNA"/>
</dbReference>